<dbReference type="InterPro" id="IPR027474">
    <property type="entry name" value="L-asparaginase_N"/>
</dbReference>
<sequence length="333" mass="34810">MTNRPKLAFIGTGGTISSLGRDSLDILDYTATGERLSAEGILARVPETASVGEIVAVPFRAVTSPGIGFADWRELVRLCEGLVAEHPDLAGIVIGHGTATLEETAYALGLTLTVDCPVVLVGSQRPMSALSSDAGLNLVAALRTAASPASRGRGVLVLLNDEIHAAREVTKTSVARLQTFRTPDFGALGHVDGEHVRYYRRPERRHAPGTPFDIRTRDALPRVDISYAYADADGTAVRAFVAAGARGIVSAGLAPGMTPPAEAEALAEAVKAGVVVVQSTRAGSGVVPETTRLAEIGILSADNLTPQKARILLALALTDTRDPAEIATLFATY</sequence>
<dbReference type="PIRSF" id="PIRSF500176">
    <property type="entry name" value="L_ASNase"/>
    <property type="match status" value="1"/>
</dbReference>
<dbReference type="OrthoDB" id="9788068at2"/>
<accession>A0A509ED03</accession>
<comment type="similarity">
    <text evidence="1">Belongs to the asparaginase 1 family.</text>
</comment>
<name>A0A509ED03_9HYPH</name>
<dbReference type="InterPro" id="IPR040919">
    <property type="entry name" value="Asparaginase_C"/>
</dbReference>
<dbReference type="PROSITE" id="PS51732">
    <property type="entry name" value="ASN_GLN_ASE_3"/>
    <property type="match status" value="1"/>
</dbReference>
<dbReference type="Proteomes" id="UP000410984">
    <property type="component" value="Unassembled WGS sequence"/>
</dbReference>
<reference evidence="6 7" key="1">
    <citation type="submission" date="2019-06" db="EMBL/GenBank/DDBJ databases">
        <authorList>
            <person name="Rodrigo-Torres L."/>
            <person name="Arahal R. D."/>
            <person name="Lucena T."/>
        </authorList>
    </citation>
    <scope>NUCLEOTIDE SEQUENCE [LARGE SCALE GENOMIC DNA]</scope>
    <source>
        <strain evidence="6 7">SB0023/3</strain>
    </source>
</reference>
<evidence type="ECO:0000313" key="6">
    <source>
        <dbReference type="EMBL" id="VUD71339.1"/>
    </source>
</evidence>
<dbReference type="Pfam" id="PF17763">
    <property type="entry name" value="Asparaginase_C"/>
    <property type="match status" value="1"/>
</dbReference>
<dbReference type="InterPro" id="IPR037152">
    <property type="entry name" value="L-asparaginase_N_sf"/>
</dbReference>
<dbReference type="PANTHER" id="PTHR11707:SF28">
    <property type="entry name" value="60 KDA LYSOPHOSPHOLIPASE"/>
    <property type="match status" value="1"/>
</dbReference>
<evidence type="ECO:0000259" key="5">
    <source>
        <dbReference type="Pfam" id="PF17763"/>
    </source>
</evidence>
<dbReference type="InterPro" id="IPR036152">
    <property type="entry name" value="Asp/glu_Ase-like_sf"/>
</dbReference>
<gene>
    <name evidence="6" type="primary">ansB_1</name>
    <name evidence="6" type="ORF">MET9862_01917</name>
</gene>
<dbReference type="PIRSF" id="PIRSF001220">
    <property type="entry name" value="L-ASNase_gatD"/>
    <property type="match status" value="1"/>
</dbReference>
<evidence type="ECO:0000256" key="2">
    <source>
        <dbReference type="ARBA" id="ARBA00022801"/>
    </source>
</evidence>
<dbReference type="PANTHER" id="PTHR11707">
    <property type="entry name" value="L-ASPARAGINASE"/>
    <property type="match status" value="1"/>
</dbReference>
<dbReference type="AlphaFoldDB" id="A0A509ED03"/>
<keyword evidence="2 6" id="KW-0378">Hydrolase</keyword>
<dbReference type="InterPro" id="IPR004550">
    <property type="entry name" value="AsnASE_II"/>
</dbReference>
<evidence type="ECO:0000259" key="4">
    <source>
        <dbReference type="Pfam" id="PF00710"/>
    </source>
</evidence>
<dbReference type="FunFam" id="3.40.50.1170:FF:000001">
    <property type="entry name" value="L-asparaginase 2"/>
    <property type="match status" value="1"/>
</dbReference>
<feature type="domain" description="Asparaginase/glutaminase C-terminal" evidence="5">
    <location>
        <begin position="222"/>
        <end position="330"/>
    </location>
</feature>
<dbReference type="InterPro" id="IPR006034">
    <property type="entry name" value="Asparaginase/glutaminase-like"/>
</dbReference>
<dbReference type="SMART" id="SM00870">
    <property type="entry name" value="Asparaginase"/>
    <property type="match status" value="1"/>
</dbReference>
<feature type="domain" description="L-asparaginase N-terminal" evidence="4">
    <location>
        <begin position="6"/>
        <end position="203"/>
    </location>
</feature>
<evidence type="ECO:0000256" key="1">
    <source>
        <dbReference type="ARBA" id="ARBA00010518"/>
    </source>
</evidence>
<dbReference type="Gene3D" id="3.40.50.1170">
    <property type="entry name" value="L-asparaginase, N-terminal domain"/>
    <property type="match status" value="1"/>
</dbReference>
<dbReference type="GO" id="GO:0006528">
    <property type="term" value="P:asparagine metabolic process"/>
    <property type="evidence" value="ECO:0007669"/>
    <property type="project" value="InterPro"/>
</dbReference>
<feature type="active site" description="O-isoaspartyl threonine intermediate" evidence="3">
    <location>
        <position position="15"/>
    </location>
</feature>
<proteinExistence type="inferred from homology"/>
<dbReference type="EMBL" id="CABFPH010000020">
    <property type="protein sequence ID" value="VUD71339.1"/>
    <property type="molecule type" value="Genomic_DNA"/>
</dbReference>
<dbReference type="PRINTS" id="PR00139">
    <property type="entry name" value="ASNGLNASE"/>
</dbReference>
<organism evidence="6 7">
    <name type="scientific">Methylobacterium symbioticum</name>
    <dbReference type="NCBI Taxonomy" id="2584084"/>
    <lineage>
        <taxon>Bacteria</taxon>
        <taxon>Pseudomonadati</taxon>
        <taxon>Pseudomonadota</taxon>
        <taxon>Alphaproteobacteria</taxon>
        <taxon>Hyphomicrobiales</taxon>
        <taxon>Methylobacteriaceae</taxon>
        <taxon>Methylobacterium</taxon>
    </lineage>
</organism>
<evidence type="ECO:0000313" key="7">
    <source>
        <dbReference type="Proteomes" id="UP000410984"/>
    </source>
</evidence>
<protein>
    <submittedName>
        <fullName evidence="6">Putative L-asparaginase periplasmic</fullName>
        <ecNumber evidence="6">3.5.1.1</ecNumber>
    </submittedName>
</protein>
<dbReference type="InterPro" id="IPR027473">
    <property type="entry name" value="L-asparaginase_C"/>
</dbReference>
<keyword evidence="7" id="KW-1185">Reference proteome</keyword>
<dbReference type="SUPFAM" id="SSF53774">
    <property type="entry name" value="Glutaminase/Asparaginase"/>
    <property type="match status" value="1"/>
</dbReference>
<dbReference type="Pfam" id="PF00710">
    <property type="entry name" value="Asparaginase"/>
    <property type="match status" value="1"/>
</dbReference>
<dbReference type="CDD" id="cd08964">
    <property type="entry name" value="L-asparaginase_II"/>
    <property type="match status" value="1"/>
</dbReference>
<evidence type="ECO:0000256" key="3">
    <source>
        <dbReference type="PIRSR" id="PIRSR001220-1"/>
    </source>
</evidence>
<dbReference type="Gene3D" id="3.40.50.40">
    <property type="match status" value="1"/>
</dbReference>
<dbReference type="GO" id="GO:0004067">
    <property type="term" value="F:asparaginase activity"/>
    <property type="evidence" value="ECO:0007669"/>
    <property type="project" value="UniProtKB-UniRule"/>
</dbReference>
<dbReference type="RefSeq" id="WP_142582771.1">
    <property type="nucleotide sequence ID" value="NZ_CABFPH010000020.1"/>
</dbReference>
<dbReference type="EC" id="3.5.1.1" evidence="6"/>